<dbReference type="EMBL" id="JAANYQ010000014">
    <property type="protein sequence ID" value="KAF4120879.1"/>
    <property type="molecule type" value="Genomic_DNA"/>
</dbReference>
<evidence type="ECO:0000313" key="1">
    <source>
        <dbReference type="EMBL" id="KAF4120879.1"/>
    </source>
</evidence>
<name>A0A9P4YSB1_9HYPO</name>
<dbReference type="Proteomes" id="UP000749293">
    <property type="component" value="Unassembled WGS sequence"/>
</dbReference>
<dbReference type="AlphaFoldDB" id="A0A9P4YSB1"/>
<comment type="caution">
    <text evidence="1">The sequence shown here is derived from an EMBL/GenBank/DDBJ whole genome shotgun (WGS) entry which is preliminary data.</text>
</comment>
<reference evidence="1" key="1">
    <citation type="submission" date="2020-03" db="EMBL/GenBank/DDBJ databases">
        <title>Site-based positive gene gene selection in Geosmithia morbida across the United States reveals a broad range of putative effectors and factors for local host and environmental adapation.</title>
        <authorList>
            <person name="Onufrak A."/>
            <person name="Murdoch R.W."/>
            <person name="Gazis R."/>
            <person name="Huff M."/>
            <person name="Staton M."/>
            <person name="Klingeman W."/>
            <person name="Hadziabdic D."/>
        </authorList>
    </citation>
    <scope>NUCLEOTIDE SEQUENCE</scope>
    <source>
        <strain evidence="1">1262</strain>
    </source>
</reference>
<dbReference type="RefSeq" id="XP_035319531.1">
    <property type="nucleotide sequence ID" value="XM_035464345.1"/>
</dbReference>
<sequence length="250" mass="27305">MALIPCACTTLAAPALLVSMSDQFSTKMPPTSAVTEYTSVSLKPEAEEGVLVEGGPVAKQVDTILAHKGVVSVHYATPIEKPHQLWTFVEWESLDHQGGSRVTVAGFDKIIDLSAPQIKAHISPTVASIFNDKANPVVEVLNMSFPADIDASQKAIVESRWAEFVDKALSHPTTFGNHVQGWTIEDDVVVPGDEAKTGKIFVAFISWPSLNKHMEKRMTDEFKDNIALLRTLPGLIKMSMFHVQCTTKHA</sequence>
<gene>
    <name evidence="1" type="ORF">GMORB2_2365</name>
</gene>
<proteinExistence type="predicted"/>
<dbReference type="GeneID" id="55968595"/>
<dbReference type="OrthoDB" id="3830579at2759"/>
<keyword evidence="2" id="KW-1185">Reference proteome</keyword>
<organism evidence="1 2">
    <name type="scientific">Geosmithia morbida</name>
    <dbReference type="NCBI Taxonomy" id="1094350"/>
    <lineage>
        <taxon>Eukaryota</taxon>
        <taxon>Fungi</taxon>
        <taxon>Dikarya</taxon>
        <taxon>Ascomycota</taxon>
        <taxon>Pezizomycotina</taxon>
        <taxon>Sordariomycetes</taxon>
        <taxon>Hypocreomycetidae</taxon>
        <taxon>Hypocreales</taxon>
        <taxon>Bionectriaceae</taxon>
        <taxon>Geosmithia</taxon>
    </lineage>
</organism>
<dbReference type="Gene3D" id="3.30.70.100">
    <property type="match status" value="1"/>
</dbReference>
<protein>
    <submittedName>
        <fullName evidence="1">Uncharacterized protein</fullName>
    </submittedName>
</protein>
<accession>A0A9P4YSB1</accession>
<evidence type="ECO:0000313" key="2">
    <source>
        <dbReference type="Proteomes" id="UP000749293"/>
    </source>
</evidence>